<dbReference type="InterPro" id="IPR050902">
    <property type="entry name" value="ABC_Transporter_SBP"/>
</dbReference>
<dbReference type="PANTHER" id="PTHR30535:SF34">
    <property type="entry name" value="MOLYBDATE-BINDING PROTEIN MOLA"/>
    <property type="match status" value="1"/>
</dbReference>
<protein>
    <recommendedName>
        <fullName evidence="2">Fe/B12 periplasmic-binding domain-containing protein</fullName>
    </recommendedName>
</protein>
<organism evidence="3 6">
    <name type="scientific">Tatumella citrea</name>
    <name type="common">Pantoea citrea</name>
    <dbReference type="NCBI Taxonomy" id="53336"/>
    <lineage>
        <taxon>Bacteria</taxon>
        <taxon>Pseudomonadati</taxon>
        <taxon>Pseudomonadota</taxon>
        <taxon>Gammaproteobacteria</taxon>
        <taxon>Enterobacterales</taxon>
        <taxon>Erwiniaceae</taxon>
        <taxon>Tatumella</taxon>
    </lineage>
</organism>
<name>A0A1Y0LQ84_TATCI</name>
<dbReference type="PROSITE" id="PS50983">
    <property type="entry name" value="FE_B12_PBP"/>
    <property type="match status" value="1"/>
</dbReference>
<dbReference type="SUPFAM" id="SSF53807">
    <property type="entry name" value="Helical backbone' metal receptor"/>
    <property type="match status" value="1"/>
</dbReference>
<evidence type="ECO:0000313" key="5">
    <source>
        <dbReference type="Proteomes" id="UP000195729"/>
    </source>
</evidence>
<evidence type="ECO:0000313" key="3">
    <source>
        <dbReference type="EMBL" id="ARU96130.1"/>
    </source>
</evidence>
<evidence type="ECO:0000259" key="2">
    <source>
        <dbReference type="PROSITE" id="PS50983"/>
    </source>
</evidence>
<feature type="domain" description="Fe/B12 periplasmic-binding" evidence="2">
    <location>
        <begin position="44"/>
        <end position="344"/>
    </location>
</feature>
<accession>A0A1Y0LQ84</accession>
<dbReference type="InterPro" id="IPR002491">
    <property type="entry name" value="ABC_transptr_periplasmic_BD"/>
</dbReference>
<proteinExistence type="predicted"/>
<dbReference type="RefSeq" id="WP_087490448.1">
    <property type="nucleotide sequence ID" value="NZ_CP015579.1"/>
</dbReference>
<evidence type="ECO:0000313" key="6">
    <source>
        <dbReference type="Proteomes" id="UP000195814"/>
    </source>
</evidence>
<evidence type="ECO:0000256" key="1">
    <source>
        <dbReference type="SAM" id="SignalP"/>
    </source>
</evidence>
<dbReference type="Proteomes" id="UP000195814">
    <property type="component" value="Chromosome"/>
</dbReference>
<dbReference type="Gene3D" id="3.40.50.1980">
    <property type="entry name" value="Nitrogenase molybdenum iron protein domain"/>
    <property type="match status" value="2"/>
</dbReference>
<keyword evidence="1" id="KW-0732">Signal</keyword>
<dbReference type="KEGG" id="tci:A7K98_09675"/>
<gene>
    <name evidence="3" type="ORF">A7K98_09675</name>
    <name evidence="4" type="ORF">A7K99_09675</name>
</gene>
<dbReference type="PANTHER" id="PTHR30535">
    <property type="entry name" value="VITAMIN B12-BINDING PROTEIN"/>
    <property type="match status" value="1"/>
</dbReference>
<dbReference type="Proteomes" id="UP000195729">
    <property type="component" value="Chromosome"/>
</dbReference>
<keyword evidence="5" id="KW-1185">Reference proteome</keyword>
<dbReference type="Pfam" id="PF01497">
    <property type="entry name" value="Peripla_BP_2"/>
    <property type="match status" value="1"/>
</dbReference>
<dbReference type="EMBL" id="CP015581">
    <property type="protein sequence ID" value="ARV00168.1"/>
    <property type="molecule type" value="Genomic_DNA"/>
</dbReference>
<feature type="chain" id="PRO_5012168936" description="Fe/B12 periplasmic-binding domain-containing protein" evidence="1">
    <location>
        <begin position="26"/>
        <end position="370"/>
    </location>
</feature>
<feature type="signal peptide" evidence="1">
    <location>
        <begin position="1"/>
        <end position="25"/>
    </location>
</feature>
<evidence type="ECO:0000313" key="4">
    <source>
        <dbReference type="EMBL" id="ARV00168.1"/>
    </source>
</evidence>
<sequence length="370" mass="41715">MFKPVFRKNMLVATLLLMAPFIAQSKVVTDSLQRQVTVPDNPQRIVLGESRMLYTLALVEDGNPAKRVVGWPADLRNFDNQTWQRYLHAWPKIADIPLIGNSNFSQLNSEKIISLRPDLVIFPVYARTPPDSSSLLQQLSAAHIPVIFLDFRVNPLANTVSSLRTLGEALDDQPKAERFIKFYQQHMQIIHDRLEHWQGRKPRVFLQLHLDRNRDCCTTVAHGNLADMMAFAGGDNIAAGHFPAVYGKVSPETLLVEKPDIYIATGSSGPDHPDQLQLGPDVTADQAKNSFTAALNKNSTLALLPAVKNHQAFALWQNFYMSPWHLLAVEQFAVIFHPQLFQDVSPARTLQQMNQQFLSLPENGTYWTSN</sequence>
<reference evidence="5 6" key="1">
    <citation type="submission" date="2016-05" db="EMBL/GenBank/DDBJ databases">
        <title>Complete genome sequence of two 2,5-diketo-D-glunonic acid producing strain Tatumella citrea.</title>
        <authorList>
            <person name="Duan C."/>
            <person name="Yang J."/>
            <person name="Yang S."/>
        </authorList>
    </citation>
    <scope>NUCLEOTIDE SEQUENCE [LARGE SCALE GENOMIC DNA]</scope>
    <source>
        <strain evidence="4 5">ATCC 39140</strain>
        <strain evidence="3 6">DSM 13699</strain>
    </source>
</reference>
<dbReference type="AlphaFoldDB" id="A0A1Y0LQ84"/>
<dbReference type="OrthoDB" id="9775594at2"/>
<dbReference type="EMBL" id="CP015579">
    <property type="protein sequence ID" value="ARU96130.1"/>
    <property type="molecule type" value="Genomic_DNA"/>
</dbReference>